<reference evidence="2 3" key="1">
    <citation type="submission" date="2016-05" db="EMBL/GenBank/DDBJ databases">
        <title>A degradative enzymes factory behind the ericoid mycorrhizal symbiosis.</title>
        <authorList>
            <consortium name="DOE Joint Genome Institute"/>
            <person name="Martino E."/>
            <person name="Morin E."/>
            <person name="Grelet G."/>
            <person name="Kuo A."/>
            <person name="Kohler A."/>
            <person name="Daghino S."/>
            <person name="Barry K."/>
            <person name="Choi C."/>
            <person name="Cichocki N."/>
            <person name="Clum A."/>
            <person name="Copeland A."/>
            <person name="Hainaut M."/>
            <person name="Haridas S."/>
            <person name="Labutti K."/>
            <person name="Lindquist E."/>
            <person name="Lipzen A."/>
            <person name="Khouja H.-R."/>
            <person name="Murat C."/>
            <person name="Ohm R."/>
            <person name="Olson A."/>
            <person name="Spatafora J."/>
            <person name="Veneault-Fourrey C."/>
            <person name="Henrissat B."/>
            <person name="Grigoriev I."/>
            <person name="Martin F."/>
            <person name="Perotto S."/>
        </authorList>
    </citation>
    <scope>NUCLEOTIDE SEQUENCE [LARGE SCALE GENOMIC DNA]</scope>
    <source>
        <strain evidence="2 3">UAMH 7357</strain>
    </source>
</reference>
<protein>
    <submittedName>
        <fullName evidence="2">Uncharacterized protein</fullName>
    </submittedName>
</protein>
<dbReference type="OrthoDB" id="3509066at2759"/>
<feature type="region of interest" description="Disordered" evidence="1">
    <location>
        <begin position="1"/>
        <end position="28"/>
    </location>
</feature>
<proteinExistence type="predicted"/>
<evidence type="ECO:0000313" key="2">
    <source>
        <dbReference type="EMBL" id="PMD18577.1"/>
    </source>
</evidence>
<keyword evidence="3" id="KW-1185">Reference proteome</keyword>
<accession>A0A2J6PX42</accession>
<gene>
    <name evidence="2" type="ORF">NA56DRAFT_751265</name>
</gene>
<dbReference type="EMBL" id="KZ613493">
    <property type="protein sequence ID" value="PMD18577.1"/>
    <property type="molecule type" value="Genomic_DNA"/>
</dbReference>
<sequence>MTRSGDVSATPSTTRSLDHCSTTTRTSKNQFMMSAIQDNMPYDSDEEHDGSESQASDDATIASYDSDFPDEYIIHDHEATRPVPEALANGPSSIDFLATSSALTPRIQETYHSFPNLVKLEIAALVLLPENQTIRVIWNHDVREWTYRGNDIPFVQFGFPGLRAVAKEFLHRAPCLYKKHYNLLVNYPTADFSFEHNRCGSRTEEDDEYLEAMQGAAEIVRCHNNERPNQIMRNLTLSWCPRHDDPRSILRYFRNTPGLKKVDLVTHAHYRRGTGFDSNLRDEEEANDIWHVKNSLQRYRFEVKMFNHWGVQLGGEEDEEEDEW</sequence>
<name>A0A2J6PX42_9HELO</name>
<dbReference type="Proteomes" id="UP000235672">
    <property type="component" value="Unassembled WGS sequence"/>
</dbReference>
<evidence type="ECO:0000256" key="1">
    <source>
        <dbReference type="SAM" id="MobiDB-lite"/>
    </source>
</evidence>
<evidence type="ECO:0000313" key="3">
    <source>
        <dbReference type="Proteomes" id="UP000235672"/>
    </source>
</evidence>
<dbReference type="AlphaFoldDB" id="A0A2J6PX42"/>
<organism evidence="2 3">
    <name type="scientific">Hyaloscypha hepaticicola</name>
    <dbReference type="NCBI Taxonomy" id="2082293"/>
    <lineage>
        <taxon>Eukaryota</taxon>
        <taxon>Fungi</taxon>
        <taxon>Dikarya</taxon>
        <taxon>Ascomycota</taxon>
        <taxon>Pezizomycotina</taxon>
        <taxon>Leotiomycetes</taxon>
        <taxon>Helotiales</taxon>
        <taxon>Hyaloscyphaceae</taxon>
        <taxon>Hyaloscypha</taxon>
    </lineage>
</organism>